<feature type="region of interest" description="Disordered" evidence="1">
    <location>
        <begin position="23"/>
        <end position="49"/>
    </location>
</feature>
<protein>
    <submittedName>
        <fullName evidence="2">Uncharacterized protein</fullName>
    </submittedName>
</protein>
<organism evidence="2 3">
    <name type="scientific">Hamiltosporidium magnivora</name>
    <dbReference type="NCBI Taxonomy" id="148818"/>
    <lineage>
        <taxon>Eukaryota</taxon>
        <taxon>Fungi</taxon>
        <taxon>Fungi incertae sedis</taxon>
        <taxon>Microsporidia</taxon>
        <taxon>Dubosqiidae</taxon>
        <taxon>Hamiltosporidium</taxon>
    </lineage>
</organism>
<name>A0A4Q9L754_9MICR</name>
<evidence type="ECO:0000256" key="1">
    <source>
        <dbReference type="SAM" id="MobiDB-lite"/>
    </source>
</evidence>
<gene>
    <name evidence="2" type="ORF">CWI39_1023p0020</name>
</gene>
<reference evidence="2 3" key="1">
    <citation type="submission" date="2017-12" db="EMBL/GenBank/DDBJ databases">
        <authorList>
            <person name="Pombert J.-F."/>
            <person name="Haag K.L."/>
            <person name="Ebert D."/>
        </authorList>
    </citation>
    <scope>NUCLEOTIDE SEQUENCE [LARGE SCALE GENOMIC DNA]</scope>
    <source>
        <strain evidence="2">IL-BN-2</strain>
    </source>
</reference>
<dbReference type="VEuPathDB" id="MicrosporidiaDB:CWI36_0197p0020"/>
<dbReference type="EMBL" id="PIXR01001023">
    <property type="protein sequence ID" value="TBU03136.1"/>
    <property type="molecule type" value="Genomic_DNA"/>
</dbReference>
<sequence>MDKRTLGGYKKYVFEPKIPTDNEEFSFSSEKNEIQPDLNSKAAKTGEISKKEKKTKNVVKIKNPGIIAHSESKKSTNFDQNVIFEDLNVLEEINFSKENEPKLISQNEKAQDINLLDDVLFIFNFGHGFTPKSILLYDDGSICAKNDTEIKKMVKRNVENYLAVEKEEDFVEVGQIAGIFTACKENI</sequence>
<accession>A0A4Q9L754</accession>
<dbReference type="VEuPathDB" id="MicrosporidiaDB:CWI39_1023p0020"/>
<proteinExistence type="predicted"/>
<evidence type="ECO:0000313" key="2">
    <source>
        <dbReference type="EMBL" id="TBU03136.1"/>
    </source>
</evidence>
<evidence type="ECO:0000313" key="3">
    <source>
        <dbReference type="Proteomes" id="UP000293045"/>
    </source>
</evidence>
<dbReference type="Proteomes" id="UP000293045">
    <property type="component" value="Unassembled WGS sequence"/>
</dbReference>
<dbReference type="AlphaFoldDB" id="A0A4Q9L754"/>
<comment type="caution">
    <text evidence="2">The sequence shown here is derived from an EMBL/GenBank/DDBJ whole genome shotgun (WGS) entry which is preliminary data.</text>
</comment>